<reference evidence="6" key="1">
    <citation type="submission" date="2019-12" db="EMBL/GenBank/DDBJ databases">
        <title>Mycobacterium spongiae sp. nov.</title>
        <authorList>
            <person name="Stinear T."/>
        </authorList>
    </citation>
    <scope>NUCLEOTIDE SEQUENCE</scope>
    <source>
        <strain evidence="6">FSD4b-SM</strain>
    </source>
</reference>
<dbReference type="KEGG" id="mspg:F6B93_08520"/>
<dbReference type="GO" id="GO:0016491">
    <property type="term" value="F:oxidoreductase activity"/>
    <property type="evidence" value="ECO:0007669"/>
    <property type="project" value="UniProtKB-KW"/>
</dbReference>
<keyword evidence="7" id="KW-1185">Reference proteome</keyword>
<dbReference type="AlphaFoldDB" id="A0A975K3A3"/>
<dbReference type="PANTHER" id="PTHR23026:SF90">
    <property type="entry name" value="IODOTYROSINE DEIODINASE 1"/>
    <property type="match status" value="1"/>
</dbReference>
<evidence type="ECO:0000256" key="2">
    <source>
        <dbReference type="ARBA" id="ARBA00022643"/>
    </source>
</evidence>
<evidence type="ECO:0000313" key="7">
    <source>
        <dbReference type="Proteomes" id="UP000682202"/>
    </source>
</evidence>
<feature type="domain" description="Putative nitroreductase TM1586" evidence="5">
    <location>
        <begin position="107"/>
        <end position="318"/>
    </location>
</feature>
<feature type="transmembrane region" description="Helical" evidence="4">
    <location>
        <begin position="65"/>
        <end position="86"/>
    </location>
</feature>
<dbReference type="Pfam" id="PF14512">
    <property type="entry name" value="TM1586_NiRdase"/>
    <property type="match status" value="1"/>
</dbReference>
<organism evidence="6 7">
    <name type="scientific">Mycobacterium spongiae</name>
    <dbReference type="NCBI Taxonomy" id="886343"/>
    <lineage>
        <taxon>Bacteria</taxon>
        <taxon>Bacillati</taxon>
        <taxon>Actinomycetota</taxon>
        <taxon>Actinomycetes</taxon>
        <taxon>Mycobacteriales</taxon>
        <taxon>Mycobacteriaceae</taxon>
        <taxon>Mycobacterium</taxon>
    </lineage>
</organism>
<keyword evidence="4" id="KW-0472">Membrane</keyword>
<evidence type="ECO:0000259" key="5">
    <source>
        <dbReference type="Pfam" id="PF14512"/>
    </source>
</evidence>
<proteinExistence type="predicted"/>
<dbReference type="SUPFAM" id="SSF55469">
    <property type="entry name" value="FMN-dependent nitroreductase-like"/>
    <property type="match status" value="2"/>
</dbReference>
<dbReference type="InterPro" id="IPR050627">
    <property type="entry name" value="Nitroreductase/BluB"/>
</dbReference>
<keyword evidence="1" id="KW-0285">Flavoprotein</keyword>
<name>A0A975K3A3_9MYCO</name>
<dbReference type="EMBL" id="CP046600">
    <property type="protein sequence ID" value="QUR69679.1"/>
    <property type="molecule type" value="Genomic_DNA"/>
</dbReference>
<dbReference type="PANTHER" id="PTHR23026">
    <property type="entry name" value="NADPH NITROREDUCTASE"/>
    <property type="match status" value="1"/>
</dbReference>
<evidence type="ECO:0000256" key="1">
    <source>
        <dbReference type="ARBA" id="ARBA00022630"/>
    </source>
</evidence>
<dbReference type="InterPro" id="IPR000415">
    <property type="entry name" value="Nitroreductase-like"/>
</dbReference>
<keyword evidence="4" id="KW-1133">Transmembrane helix</keyword>
<sequence>MTQQQQAPGTNDTSLAGKFRRSPLWRAKLRLQFTGWLQYLITTVVAAALLITALVGWLVGVWPLVLFWLPLSVGVLLLAATGFDVVTVKWGVRPSEPIPHRHDDVDTFELIRSRRSCRSFQSRDLTRADRAELMDAVTEHTRDDRLIGTSPIRLEYVAAPLTVWPVAGAHEFLVAIAPRNYDRLAIIDIGRSLEKVVLHATRMGIATCWIGPGADQTSVITHLGDRFDPETDHVVCVCAVGYRSRFQPLFVRLMSRLQRRRLPLRSLFFANPDLDVPLDVSTAPFSAFGRCYQACQWAPSSYNAQPVRCAAVTTQVGTQQKAVRFDFYATNTSRFYTPVALGIWAANWETGCDALGIRGHFTIPLGDRNDDTGAAHRDLSWIADQG</sequence>
<evidence type="ECO:0000256" key="3">
    <source>
        <dbReference type="ARBA" id="ARBA00023002"/>
    </source>
</evidence>
<gene>
    <name evidence="6" type="ORF">F6B93_08520</name>
</gene>
<evidence type="ECO:0000256" key="4">
    <source>
        <dbReference type="SAM" id="Phobius"/>
    </source>
</evidence>
<dbReference type="Proteomes" id="UP000682202">
    <property type="component" value="Chromosome"/>
</dbReference>
<keyword evidence="4" id="KW-0812">Transmembrane</keyword>
<evidence type="ECO:0000313" key="6">
    <source>
        <dbReference type="EMBL" id="QUR69679.1"/>
    </source>
</evidence>
<dbReference type="InterPro" id="IPR029478">
    <property type="entry name" value="TM1586_NiRdase"/>
</dbReference>
<keyword evidence="3" id="KW-0560">Oxidoreductase</keyword>
<feature type="transmembrane region" description="Helical" evidence="4">
    <location>
        <begin position="36"/>
        <end position="59"/>
    </location>
</feature>
<accession>A0A975K3A3</accession>
<dbReference type="Gene3D" id="3.40.109.10">
    <property type="entry name" value="NADH Oxidase"/>
    <property type="match status" value="1"/>
</dbReference>
<keyword evidence="2" id="KW-0288">FMN</keyword>
<protein>
    <submittedName>
        <fullName evidence="6">Nitroreductase</fullName>
    </submittedName>
</protein>